<comment type="similarity">
    <text evidence="1">Belongs to the LEA type SMP family.</text>
</comment>
<protein>
    <submittedName>
        <fullName evidence="5">Late embryogenesis abundant protein 3-like</fullName>
    </submittedName>
</protein>
<dbReference type="OrthoDB" id="2014755at2759"/>
<evidence type="ECO:0000256" key="1">
    <source>
        <dbReference type="ARBA" id="ARBA00010733"/>
    </source>
</evidence>
<evidence type="ECO:0000259" key="3">
    <source>
        <dbReference type="Pfam" id="PF04927"/>
    </source>
</evidence>
<dbReference type="GeneID" id="111313076"/>
<dbReference type="PANTHER" id="PTHR31174">
    <property type="entry name" value="SEED MATURATION FAMILY PROTEIN"/>
    <property type="match status" value="1"/>
</dbReference>
<dbReference type="Proteomes" id="UP000515121">
    <property type="component" value="Unplaced"/>
</dbReference>
<dbReference type="InterPro" id="IPR042971">
    <property type="entry name" value="LEA_SMP"/>
</dbReference>
<dbReference type="KEGG" id="dzi:111313076"/>
<name>A0A6P6AX84_DURZI</name>
<accession>A0A6P6AX84</accession>
<evidence type="ECO:0000256" key="2">
    <source>
        <dbReference type="ARBA" id="ARBA00022737"/>
    </source>
</evidence>
<keyword evidence="2" id="KW-0677">Repeat</keyword>
<proteinExistence type="inferred from homology"/>
<dbReference type="RefSeq" id="XP_022769532.1">
    <property type="nucleotide sequence ID" value="XM_022913797.1"/>
</dbReference>
<evidence type="ECO:0000313" key="5">
    <source>
        <dbReference type="RefSeq" id="XP_022769532.1"/>
    </source>
</evidence>
<dbReference type="AlphaFoldDB" id="A0A6P6AX84"/>
<dbReference type="Pfam" id="PF04927">
    <property type="entry name" value="SMP"/>
    <property type="match status" value="2"/>
</dbReference>
<keyword evidence="4" id="KW-1185">Reference proteome</keyword>
<gene>
    <name evidence="5" type="primary">LOC111313076</name>
</gene>
<feature type="domain" description="SMP" evidence="3">
    <location>
        <begin position="20"/>
        <end position="78"/>
    </location>
</feature>
<organism evidence="4 5">
    <name type="scientific">Durio zibethinus</name>
    <name type="common">Durian</name>
    <dbReference type="NCBI Taxonomy" id="66656"/>
    <lineage>
        <taxon>Eukaryota</taxon>
        <taxon>Viridiplantae</taxon>
        <taxon>Streptophyta</taxon>
        <taxon>Embryophyta</taxon>
        <taxon>Tracheophyta</taxon>
        <taxon>Spermatophyta</taxon>
        <taxon>Magnoliopsida</taxon>
        <taxon>eudicotyledons</taxon>
        <taxon>Gunneridae</taxon>
        <taxon>Pentapetalae</taxon>
        <taxon>rosids</taxon>
        <taxon>malvids</taxon>
        <taxon>Malvales</taxon>
        <taxon>Malvaceae</taxon>
        <taxon>Helicteroideae</taxon>
        <taxon>Durio</taxon>
    </lineage>
</organism>
<feature type="domain" description="SMP" evidence="3">
    <location>
        <begin position="85"/>
        <end position="139"/>
    </location>
</feature>
<dbReference type="InterPro" id="IPR007011">
    <property type="entry name" value="LEA_SMP_dom"/>
</dbReference>
<evidence type="ECO:0000313" key="4">
    <source>
        <dbReference type="Proteomes" id="UP000515121"/>
    </source>
</evidence>
<sequence length="163" mass="17244">MSLEQIRKPEVDEYSYQEPITVGEALEATTLSIADKPIDPSDAAAIQTAETRATVRCDRQLGGLSATAQSAATFNARAARDEDKITISDVLPDASVRLHHDKAATDEDAEEVIRAERTVKPAESTTPGGVAATMASAARAVISEALGFKITDNGQSNFVVNSI</sequence>
<reference evidence="5" key="1">
    <citation type="submission" date="2025-08" db="UniProtKB">
        <authorList>
            <consortium name="RefSeq"/>
        </authorList>
    </citation>
    <scope>IDENTIFICATION</scope>
    <source>
        <tissue evidence="5">Fruit stalk</tissue>
    </source>
</reference>
<dbReference type="PANTHER" id="PTHR31174:SF31">
    <property type="entry name" value="LATE EMBRYOGENESIS ABUNDANT PROTEIN 3"/>
    <property type="match status" value="1"/>
</dbReference>